<dbReference type="PROSITE" id="PS50089">
    <property type="entry name" value="ZF_RING_2"/>
    <property type="match status" value="1"/>
</dbReference>
<reference evidence="6" key="1">
    <citation type="submission" date="2023-07" db="EMBL/GenBank/DDBJ databases">
        <authorList>
            <consortium name="AG Swart"/>
            <person name="Singh M."/>
            <person name="Singh A."/>
            <person name="Seah K."/>
            <person name="Emmerich C."/>
        </authorList>
    </citation>
    <scope>NUCLEOTIDE SEQUENCE</scope>
    <source>
        <strain evidence="6">DP1</strain>
    </source>
</reference>
<accession>A0AAD1UCY0</accession>
<organism evidence="6 7">
    <name type="scientific">Euplotes crassus</name>
    <dbReference type="NCBI Taxonomy" id="5936"/>
    <lineage>
        <taxon>Eukaryota</taxon>
        <taxon>Sar</taxon>
        <taxon>Alveolata</taxon>
        <taxon>Ciliophora</taxon>
        <taxon>Intramacronucleata</taxon>
        <taxon>Spirotrichea</taxon>
        <taxon>Hypotrichia</taxon>
        <taxon>Euplotida</taxon>
        <taxon>Euplotidae</taxon>
        <taxon>Moneuplotes</taxon>
    </lineage>
</organism>
<dbReference type="InterPro" id="IPR017907">
    <property type="entry name" value="Znf_RING_CS"/>
</dbReference>
<dbReference type="InterPro" id="IPR001841">
    <property type="entry name" value="Znf_RING"/>
</dbReference>
<dbReference type="InterPro" id="IPR013083">
    <property type="entry name" value="Znf_RING/FYVE/PHD"/>
</dbReference>
<dbReference type="GO" id="GO:0008270">
    <property type="term" value="F:zinc ion binding"/>
    <property type="evidence" value="ECO:0007669"/>
    <property type="project" value="UniProtKB-KW"/>
</dbReference>
<keyword evidence="3" id="KW-0862">Zinc</keyword>
<dbReference type="Proteomes" id="UP001295684">
    <property type="component" value="Unassembled WGS sequence"/>
</dbReference>
<keyword evidence="2 4" id="KW-0863">Zinc-finger</keyword>
<dbReference type="EMBL" id="CAMPGE010007963">
    <property type="protein sequence ID" value="CAI2366878.1"/>
    <property type="molecule type" value="Genomic_DNA"/>
</dbReference>
<evidence type="ECO:0000313" key="7">
    <source>
        <dbReference type="Proteomes" id="UP001295684"/>
    </source>
</evidence>
<evidence type="ECO:0000256" key="3">
    <source>
        <dbReference type="ARBA" id="ARBA00022833"/>
    </source>
</evidence>
<evidence type="ECO:0000313" key="6">
    <source>
        <dbReference type="EMBL" id="CAI2366878.1"/>
    </source>
</evidence>
<dbReference type="InterPro" id="IPR047126">
    <property type="entry name" value="RNF141-like"/>
</dbReference>
<dbReference type="PROSITE" id="PS00518">
    <property type="entry name" value="ZF_RING_1"/>
    <property type="match status" value="1"/>
</dbReference>
<evidence type="ECO:0000256" key="1">
    <source>
        <dbReference type="ARBA" id="ARBA00022723"/>
    </source>
</evidence>
<protein>
    <recommendedName>
        <fullName evidence="5">RING-type domain-containing protein</fullName>
    </recommendedName>
</protein>
<evidence type="ECO:0000256" key="2">
    <source>
        <dbReference type="ARBA" id="ARBA00022771"/>
    </source>
</evidence>
<comment type="caution">
    <text evidence="6">The sequence shown here is derived from an EMBL/GenBank/DDBJ whole genome shotgun (WGS) entry which is preliminary data.</text>
</comment>
<keyword evidence="7" id="KW-1185">Reference proteome</keyword>
<dbReference type="SMART" id="SM00184">
    <property type="entry name" value="RING"/>
    <property type="match status" value="1"/>
</dbReference>
<feature type="domain" description="RING-type" evidence="5">
    <location>
        <begin position="61"/>
        <end position="98"/>
    </location>
</feature>
<dbReference type="PANTHER" id="PTHR12109:SF3">
    <property type="entry name" value="RING FINGER PROTEIN 141"/>
    <property type="match status" value="1"/>
</dbReference>
<gene>
    <name evidence="6" type="ORF">ECRASSUSDP1_LOCUS8152</name>
</gene>
<dbReference type="PANTHER" id="PTHR12109">
    <property type="entry name" value="RING FINGER PROTEIN 141-RELATED"/>
    <property type="match status" value="1"/>
</dbReference>
<evidence type="ECO:0000256" key="4">
    <source>
        <dbReference type="PROSITE-ProRule" id="PRU00175"/>
    </source>
</evidence>
<proteinExistence type="predicted"/>
<evidence type="ECO:0000259" key="5">
    <source>
        <dbReference type="PROSITE" id="PS50089"/>
    </source>
</evidence>
<dbReference type="Pfam" id="PF13920">
    <property type="entry name" value="zf-C3HC4_3"/>
    <property type="match status" value="1"/>
</dbReference>
<keyword evidence="1" id="KW-0479">Metal-binding</keyword>
<dbReference type="Gene3D" id="3.30.40.10">
    <property type="entry name" value="Zinc/RING finger domain, C3HC4 (zinc finger)"/>
    <property type="match status" value="1"/>
</dbReference>
<dbReference type="SUPFAM" id="SSF57850">
    <property type="entry name" value="RING/U-box"/>
    <property type="match status" value="1"/>
</dbReference>
<sequence length="155" mass="18405">MKFFEFEDCEFSKQMGLVEFYEIAEELIIALQYFKIRQKESDMIQRLNSFEKFNDEIDKSCLICLDRPNNIVLSCTHAYCNECISEWKMFHKSCPLCRHSIYSNASKNSDEDKLSDSNKFEIINLEEETLSEIENDNIMKQKLMSCIDYLQNEVN</sequence>
<dbReference type="AlphaFoldDB" id="A0AAD1UCY0"/>
<name>A0AAD1UCY0_EUPCR</name>
<dbReference type="GO" id="GO:0051865">
    <property type="term" value="P:protein autoubiquitination"/>
    <property type="evidence" value="ECO:0007669"/>
    <property type="project" value="TreeGrafter"/>
</dbReference>
<dbReference type="GO" id="GO:0004842">
    <property type="term" value="F:ubiquitin-protein transferase activity"/>
    <property type="evidence" value="ECO:0007669"/>
    <property type="project" value="TreeGrafter"/>
</dbReference>